<keyword evidence="11" id="KW-1185">Reference proteome</keyword>
<feature type="transmembrane region" description="Helical" evidence="7">
    <location>
        <begin position="37"/>
        <end position="56"/>
    </location>
</feature>
<protein>
    <recommendedName>
        <fullName evidence="7">TVP38/TMEM64 family membrane protein</fullName>
    </recommendedName>
</protein>
<evidence type="ECO:0000256" key="5">
    <source>
        <dbReference type="ARBA" id="ARBA00022989"/>
    </source>
</evidence>
<proteinExistence type="inferred from homology"/>
<evidence type="ECO:0000259" key="9">
    <source>
        <dbReference type="Pfam" id="PF09335"/>
    </source>
</evidence>
<keyword evidence="4 7" id="KW-0812">Transmembrane</keyword>
<dbReference type="Pfam" id="PF09335">
    <property type="entry name" value="VTT_dom"/>
    <property type="match status" value="1"/>
</dbReference>
<keyword evidence="5 7" id="KW-1133">Transmembrane helix</keyword>
<evidence type="ECO:0000256" key="3">
    <source>
        <dbReference type="ARBA" id="ARBA00022475"/>
    </source>
</evidence>
<evidence type="ECO:0000313" key="11">
    <source>
        <dbReference type="Proteomes" id="UP000830115"/>
    </source>
</evidence>
<comment type="subcellular location">
    <subcellularLocation>
        <location evidence="1 7">Cell membrane</location>
        <topology evidence="1 7">Multi-pass membrane protein</topology>
    </subcellularLocation>
</comment>
<feature type="compositionally biased region" description="Basic and acidic residues" evidence="8">
    <location>
        <begin position="208"/>
        <end position="221"/>
    </location>
</feature>
<feature type="domain" description="VTT" evidence="9">
    <location>
        <begin position="56"/>
        <end position="172"/>
    </location>
</feature>
<accession>A0ABY4M2J2</accession>
<feature type="region of interest" description="Disordered" evidence="8">
    <location>
        <begin position="208"/>
        <end position="234"/>
    </location>
</feature>
<name>A0ABY4M2J2_9ACTN</name>
<dbReference type="EMBL" id="CP086322">
    <property type="protein sequence ID" value="UQA91962.1"/>
    <property type="molecule type" value="Genomic_DNA"/>
</dbReference>
<keyword evidence="3 7" id="KW-1003">Cell membrane</keyword>
<evidence type="ECO:0000313" key="10">
    <source>
        <dbReference type="EMBL" id="UQA91962.1"/>
    </source>
</evidence>
<comment type="similarity">
    <text evidence="2 7">Belongs to the TVP38/TMEM64 family.</text>
</comment>
<feature type="transmembrane region" description="Helical" evidence="7">
    <location>
        <begin position="183"/>
        <end position="201"/>
    </location>
</feature>
<evidence type="ECO:0000256" key="1">
    <source>
        <dbReference type="ARBA" id="ARBA00004651"/>
    </source>
</evidence>
<dbReference type="PANTHER" id="PTHR12677:SF58">
    <property type="entry name" value="TVP38_TMEM64 FAMILY MEMBRANE PROTEIN RV0625C"/>
    <property type="match status" value="1"/>
</dbReference>
<evidence type="ECO:0000256" key="4">
    <source>
        <dbReference type="ARBA" id="ARBA00022692"/>
    </source>
</evidence>
<dbReference type="InterPro" id="IPR015414">
    <property type="entry name" value="TMEM64"/>
</dbReference>
<evidence type="ECO:0000256" key="7">
    <source>
        <dbReference type="RuleBase" id="RU366058"/>
    </source>
</evidence>
<dbReference type="PANTHER" id="PTHR12677">
    <property type="entry name" value="GOLGI APPARATUS MEMBRANE PROTEIN TVP38-RELATED"/>
    <property type="match status" value="1"/>
</dbReference>
<dbReference type="Proteomes" id="UP000830115">
    <property type="component" value="Chromosome"/>
</dbReference>
<reference evidence="10" key="1">
    <citation type="submission" date="2021-10" db="EMBL/GenBank/DDBJ databases">
        <title>Streptomyces nigrumlapis sp.nov.,an antimicrobial producing actinobacterium isolated from Black Gobi rocks.</title>
        <authorList>
            <person name="Wen Y."/>
            <person name="Zhang W."/>
            <person name="Liu X.G."/>
        </authorList>
    </citation>
    <scope>NUCLEOTIDE SEQUENCE</scope>
    <source>
        <strain evidence="10">ST13-2-2</strain>
    </source>
</reference>
<dbReference type="RefSeq" id="WP_248862777.1">
    <property type="nucleotide sequence ID" value="NZ_CP086322.1"/>
</dbReference>
<feature type="transmembrane region" description="Helical" evidence="7">
    <location>
        <begin position="68"/>
        <end position="93"/>
    </location>
</feature>
<organism evidence="10 11">
    <name type="scientific">Streptomyces halobius</name>
    <dbReference type="NCBI Taxonomy" id="2879846"/>
    <lineage>
        <taxon>Bacteria</taxon>
        <taxon>Bacillati</taxon>
        <taxon>Actinomycetota</taxon>
        <taxon>Actinomycetes</taxon>
        <taxon>Kitasatosporales</taxon>
        <taxon>Streptomycetaceae</taxon>
        <taxon>Streptomyces</taxon>
    </lineage>
</organism>
<dbReference type="InterPro" id="IPR032816">
    <property type="entry name" value="VTT_dom"/>
</dbReference>
<gene>
    <name evidence="10" type="ORF">K9S39_08945</name>
</gene>
<dbReference type="PROSITE" id="PS51257">
    <property type="entry name" value="PROKAR_LIPOPROTEIN"/>
    <property type="match status" value="1"/>
</dbReference>
<feature type="compositionally biased region" description="Polar residues" evidence="8">
    <location>
        <begin position="225"/>
        <end position="234"/>
    </location>
</feature>
<feature type="transmembrane region" description="Helical" evidence="7">
    <location>
        <begin position="122"/>
        <end position="143"/>
    </location>
</feature>
<feature type="transmembrane region" description="Helical" evidence="7">
    <location>
        <begin position="150"/>
        <end position="171"/>
    </location>
</feature>
<keyword evidence="6 7" id="KW-0472">Membrane</keyword>
<sequence length="234" mass="23797">MVKLLVLASLLVGLGCWVALGGGGTLADLGRWTESLGFWGPLVFAFCYALAVTALLPGSVLTASAGALFGLPLGAAAVLVGATAGAALSFGLARPLGRPAVARYTGSGRLAALDAHLSRRGFTAVLLLRLVPLFPFAAVNYGAGVAGVRFAPYVTATALGIVPGTLVYTGLGGALRDPGSPVLWIAPAGLVALSAGGWWAARRVRSRTPDETRSRTPDEICSRTPDVSTARGSR</sequence>
<evidence type="ECO:0000256" key="6">
    <source>
        <dbReference type="ARBA" id="ARBA00023136"/>
    </source>
</evidence>
<evidence type="ECO:0000256" key="8">
    <source>
        <dbReference type="SAM" id="MobiDB-lite"/>
    </source>
</evidence>
<evidence type="ECO:0000256" key="2">
    <source>
        <dbReference type="ARBA" id="ARBA00008640"/>
    </source>
</evidence>